<feature type="compositionally biased region" description="Polar residues" evidence="1">
    <location>
        <begin position="959"/>
        <end position="975"/>
    </location>
</feature>
<evidence type="ECO:0000313" key="4">
    <source>
        <dbReference type="Proteomes" id="UP000749559"/>
    </source>
</evidence>
<keyword evidence="2" id="KW-0812">Transmembrane</keyword>
<dbReference type="AlphaFoldDB" id="A0A8J1TBT8"/>
<feature type="transmembrane region" description="Helical" evidence="2">
    <location>
        <begin position="717"/>
        <end position="739"/>
    </location>
</feature>
<dbReference type="EMBL" id="CAIIXF020000011">
    <property type="protein sequence ID" value="CAH1799658.1"/>
    <property type="molecule type" value="Genomic_DNA"/>
</dbReference>
<feature type="compositionally biased region" description="Basic and acidic residues" evidence="1">
    <location>
        <begin position="686"/>
        <end position="699"/>
    </location>
</feature>
<evidence type="ECO:0000313" key="3">
    <source>
        <dbReference type="EMBL" id="CAH1799658.1"/>
    </source>
</evidence>
<feature type="compositionally biased region" description="Basic residues" evidence="1">
    <location>
        <begin position="949"/>
        <end position="958"/>
    </location>
</feature>
<keyword evidence="2" id="KW-1133">Transmembrane helix</keyword>
<dbReference type="CDD" id="cd22843">
    <property type="entry name" value="Gal_Rha_Lectin-like_P113"/>
    <property type="match status" value="1"/>
</dbReference>
<feature type="region of interest" description="Disordered" evidence="1">
    <location>
        <begin position="502"/>
        <end position="554"/>
    </location>
</feature>
<proteinExistence type="predicted"/>
<name>A0A8J1TBT8_OWEFU</name>
<organism evidence="3 4">
    <name type="scientific">Owenia fusiformis</name>
    <name type="common">Polychaete worm</name>
    <dbReference type="NCBI Taxonomy" id="6347"/>
    <lineage>
        <taxon>Eukaryota</taxon>
        <taxon>Metazoa</taxon>
        <taxon>Spiralia</taxon>
        <taxon>Lophotrochozoa</taxon>
        <taxon>Annelida</taxon>
        <taxon>Polychaeta</taxon>
        <taxon>Sedentaria</taxon>
        <taxon>Canalipalpata</taxon>
        <taxon>Sabellida</taxon>
        <taxon>Oweniida</taxon>
        <taxon>Oweniidae</taxon>
        <taxon>Owenia</taxon>
    </lineage>
</organism>
<feature type="region of interest" description="Disordered" evidence="1">
    <location>
        <begin position="927"/>
        <end position="978"/>
    </location>
</feature>
<feature type="compositionally biased region" description="Polar residues" evidence="1">
    <location>
        <begin position="863"/>
        <end position="877"/>
    </location>
</feature>
<feature type="region of interest" description="Disordered" evidence="1">
    <location>
        <begin position="671"/>
        <end position="699"/>
    </location>
</feature>
<comment type="caution">
    <text evidence="3">The sequence shown here is derived from an EMBL/GenBank/DDBJ whole genome shotgun (WGS) entry which is preliminary data.</text>
</comment>
<sequence length="1209" mass="134425">MDLKLKCTLTLEQSWILILLSFLMSNAMCGQVRNQRLGCFAEEESPTLALFCPEGQFLRIVSSKFGLSRFRLCFRIVHDCVEEGSSLEGCCGQQSCQFTVNRRYLQTCGGSSSYYQVLYECVDYIQDAGCRTTTVSTISLPPTTSVPTRRWPTTTPHPFNKFLHTNRSTVRVTISNVSNTPRHRTSIAKIIEFLSNIVNRNSTQATGQSTILSNLTTTPAPPVRVTNVPPFWNTFLKTTVTPPDDHTFRTLGRTVYTAYPIKTTTPSIEFAPTHWSNATEIPDTQSFDTESEMKSEQVTLSGQPLVYGSTEPGTKTRDMSLLDFWRSLLSSKTTTVTTTATITTTSPAEIDKLTQVHVKNTEEQIFTSPSVNTFETTSTQAVQKEISSQYDISDSTQPTRESTSGLYSELAGGNEDTTIDMSTTSVILYNLVVTNTPDPIDVSKVKDIATNGLTTIPVKPTTTHIATTVSSAKASLTSPSYISLSPRAPSISTLTLRTETPTITLSPSSSTPITEETSSIISPRVSDPSSSMSEEMNDSYTESPITASTQPNQTQNRVHLSMNVSNISDSLNTIVVRVEKGPEIVDNTSSQTPKTSSEEYTTEKQIADVIGNNGVGITPSADLALGVTTDSYDDVYFETSNDLLEENNSDDFEFADSDLASDADDFGTSVKNIPNPCGQIADDDEGRLKKPPDHPEAPAECYNPEHGESTSYSQNTLIGIACAEALVFLALMLVLMLYLRRRYLAKSVQWAEKNKRGFSFGALIRPTKPFEDRFDPENGCTVLDDCPPIKKHLASVRPAYNDTIFRFEPDWVENDPPEERACEAVIKCSTSEAQPVSKPTRTKPKAPKPPRRTTSHEIDKSILTVSDENSGADSGVTTDHEEPIGIDEIEEEANQTGQSKGRFNNVMMELLQTIPLKDEYVVRSNHRHQFGIRGPPKIPNNDSKTEKQRIRKPPRSRQHSAPNSNRSSRQGNVESKSYLDNDIDNDELFYDDKTHKTIHKSFEELDTTREQFENIVNKLFDKVDEPPYINTVIENGRVKILGETCDKHIIPSKQTQNVKFKDSDPTSTANGALKDILDSKRSKKVKSCLKSNKKDRNEHVIDGYAPSNVGDEAHYSKVPQSHNLMSTQEPRFVVNIYGSSESLEKQCRSKGVKNNSKIKRSRNSQDKKVHKNVHITDEVYPERNTELINLARDINDSKRILNSQALTML</sequence>
<protein>
    <submittedName>
        <fullName evidence="3">Uncharacterized protein</fullName>
    </submittedName>
</protein>
<keyword evidence="4" id="KW-1185">Reference proteome</keyword>
<keyword evidence="2" id="KW-0472">Membrane</keyword>
<evidence type="ECO:0000256" key="2">
    <source>
        <dbReference type="SAM" id="Phobius"/>
    </source>
</evidence>
<feature type="region of interest" description="Disordered" evidence="1">
    <location>
        <begin position="388"/>
        <end position="408"/>
    </location>
</feature>
<dbReference type="Proteomes" id="UP000749559">
    <property type="component" value="Unassembled WGS sequence"/>
</dbReference>
<feature type="compositionally biased region" description="Polar residues" evidence="1">
    <location>
        <begin position="540"/>
        <end position="554"/>
    </location>
</feature>
<feature type="compositionally biased region" description="Low complexity" evidence="1">
    <location>
        <begin position="502"/>
        <end position="534"/>
    </location>
</feature>
<reference evidence="3" key="1">
    <citation type="submission" date="2022-03" db="EMBL/GenBank/DDBJ databases">
        <authorList>
            <person name="Martin C."/>
        </authorList>
    </citation>
    <scope>NUCLEOTIDE SEQUENCE</scope>
</reference>
<accession>A0A8J1TBT8</accession>
<feature type="compositionally biased region" description="Basic residues" evidence="1">
    <location>
        <begin position="840"/>
        <end position="853"/>
    </location>
</feature>
<gene>
    <name evidence="3" type="ORF">OFUS_LOCUS23641</name>
</gene>
<evidence type="ECO:0000256" key="1">
    <source>
        <dbReference type="SAM" id="MobiDB-lite"/>
    </source>
</evidence>
<feature type="region of interest" description="Disordered" evidence="1">
    <location>
        <begin position="831"/>
        <end position="884"/>
    </location>
</feature>
<feature type="compositionally biased region" description="Polar residues" evidence="1">
    <location>
        <begin position="388"/>
        <end position="406"/>
    </location>
</feature>